<gene>
    <name evidence="8" type="ORF">U0035_07785</name>
</gene>
<name>A0ABZ0W9T1_9BACT</name>
<evidence type="ECO:0000256" key="1">
    <source>
        <dbReference type="ARBA" id="ARBA00007074"/>
    </source>
</evidence>
<protein>
    <submittedName>
        <fullName evidence="8">C40 family peptidase</fullName>
    </submittedName>
</protein>
<sequence length="222" mass="24899">MLTKPISFALIILLLAGCTALKKSPQPDYSQFIFENGPDVAVINDSTKTPDQMVVKVTGSAPDKAVSSQEETRLKNKYSGYLKTKPEKITDVKLYAFIDDWLHTPYLWAGTTKNGIDCSAFIQRLFSDVYKIRIPRTSVQQFFTQNVERFTVRPELAKGDLVFFRTLPGTYVSHVGMYLDNNMFVNSSSSKGVSIASLNDPYWSSKYVGAGRLIVNKSVRVE</sequence>
<evidence type="ECO:0000256" key="4">
    <source>
        <dbReference type="ARBA" id="ARBA00022801"/>
    </source>
</evidence>
<dbReference type="InterPro" id="IPR038765">
    <property type="entry name" value="Papain-like_cys_pep_sf"/>
</dbReference>
<keyword evidence="2" id="KW-0645">Protease</keyword>
<evidence type="ECO:0000313" key="9">
    <source>
        <dbReference type="Proteomes" id="UP001325680"/>
    </source>
</evidence>
<evidence type="ECO:0000256" key="6">
    <source>
        <dbReference type="SAM" id="SignalP"/>
    </source>
</evidence>
<dbReference type="RefSeq" id="WP_114789434.1">
    <property type="nucleotide sequence ID" value="NZ_CP139960.1"/>
</dbReference>
<dbReference type="InterPro" id="IPR000064">
    <property type="entry name" value="NLP_P60_dom"/>
</dbReference>
<reference evidence="8 9" key="1">
    <citation type="submission" date="2023-12" db="EMBL/GenBank/DDBJ databases">
        <title>Genome sequencing and assembly of bacterial species from a model synthetic community.</title>
        <authorList>
            <person name="Hogle S.L."/>
        </authorList>
    </citation>
    <scope>NUCLEOTIDE SEQUENCE [LARGE SCALE GENOMIC DNA]</scope>
    <source>
        <strain evidence="8 9">HAMBI_3031</strain>
    </source>
</reference>
<proteinExistence type="inferred from homology"/>
<keyword evidence="9" id="KW-1185">Reference proteome</keyword>
<keyword evidence="5" id="KW-0788">Thiol protease</keyword>
<comment type="similarity">
    <text evidence="1">Belongs to the peptidase C40 family.</text>
</comment>
<evidence type="ECO:0000256" key="3">
    <source>
        <dbReference type="ARBA" id="ARBA00022729"/>
    </source>
</evidence>
<dbReference type="InterPro" id="IPR052062">
    <property type="entry name" value="Murein_DD/LD_carboxypeptidase"/>
</dbReference>
<dbReference type="PANTHER" id="PTHR47360">
    <property type="entry name" value="MUREIN DD-ENDOPEPTIDASE MEPS/MUREIN LD-CARBOXYPEPTIDASE"/>
    <property type="match status" value="1"/>
</dbReference>
<evidence type="ECO:0000256" key="5">
    <source>
        <dbReference type="ARBA" id="ARBA00022807"/>
    </source>
</evidence>
<accession>A0ABZ0W9T1</accession>
<dbReference type="Pfam" id="PF00877">
    <property type="entry name" value="NLPC_P60"/>
    <property type="match status" value="1"/>
</dbReference>
<evidence type="ECO:0000259" key="7">
    <source>
        <dbReference type="PROSITE" id="PS51935"/>
    </source>
</evidence>
<keyword evidence="4" id="KW-0378">Hydrolase</keyword>
<dbReference type="Gene3D" id="3.90.1720.10">
    <property type="entry name" value="endopeptidase domain like (from Nostoc punctiforme)"/>
    <property type="match status" value="1"/>
</dbReference>
<organism evidence="8 9">
    <name type="scientific">Niabella yanshanensis</name>
    <dbReference type="NCBI Taxonomy" id="577386"/>
    <lineage>
        <taxon>Bacteria</taxon>
        <taxon>Pseudomonadati</taxon>
        <taxon>Bacteroidota</taxon>
        <taxon>Chitinophagia</taxon>
        <taxon>Chitinophagales</taxon>
        <taxon>Chitinophagaceae</taxon>
        <taxon>Niabella</taxon>
    </lineage>
</organism>
<feature type="domain" description="NlpC/P60" evidence="7">
    <location>
        <begin position="88"/>
        <end position="214"/>
    </location>
</feature>
<feature type="signal peptide" evidence="6">
    <location>
        <begin position="1"/>
        <end position="22"/>
    </location>
</feature>
<keyword evidence="3 6" id="KW-0732">Signal</keyword>
<dbReference type="SUPFAM" id="SSF54001">
    <property type="entry name" value="Cysteine proteinases"/>
    <property type="match status" value="1"/>
</dbReference>
<evidence type="ECO:0000313" key="8">
    <source>
        <dbReference type="EMBL" id="WQD40043.1"/>
    </source>
</evidence>
<dbReference type="PROSITE" id="PS51935">
    <property type="entry name" value="NLPC_P60"/>
    <property type="match status" value="1"/>
</dbReference>
<evidence type="ECO:0000256" key="2">
    <source>
        <dbReference type="ARBA" id="ARBA00022670"/>
    </source>
</evidence>
<dbReference type="PANTHER" id="PTHR47360:SF1">
    <property type="entry name" value="ENDOPEPTIDASE NLPC-RELATED"/>
    <property type="match status" value="1"/>
</dbReference>
<dbReference type="EMBL" id="CP139960">
    <property type="protein sequence ID" value="WQD40043.1"/>
    <property type="molecule type" value="Genomic_DNA"/>
</dbReference>
<feature type="chain" id="PRO_5047550016" evidence="6">
    <location>
        <begin position="23"/>
        <end position="222"/>
    </location>
</feature>
<dbReference type="PROSITE" id="PS51257">
    <property type="entry name" value="PROKAR_LIPOPROTEIN"/>
    <property type="match status" value="1"/>
</dbReference>
<dbReference type="Proteomes" id="UP001325680">
    <property type="component" value="Chromosome"/>
</dbReference>